<protein>
    <submittedName>
        <fullName evidence="2">Uncharacterized protein</fullName>
    </submittedName>
</protein>
<name>A0A9P5BRI2_COLSI</name>
<evidence type="ECO:0000313" key="2">
    <source>
        <dbReference type="EMBL" id="KAF4849953.1"/>
    </source>
</evidence>
<keyword evidence="3" id="KW-1185">Reference proteome</keyword>
<gene>
    <name evidence="2" type="ORF">CGCSCA2_v011707</name>
</gene>
<keyword evidence="1" id="KW-0472">Membrane</keyword>
<accession>A0A9P5BRI2</accession>
<sequence>MASSQLPLIDKERSALEDESLSKAQSSSIVIKGILKLLCFGRSIFAEWVVYVLVYSSIGAIVTFFVFLPIDLTCAFKDGDYERGFFIRLNVMLFVFPTGNFAFEAFPRIPLGTKVLLVGLWTLTVRPSLALAGWIVNKRLPSYTLPAEKYPPIRWSFEYLCCVANQHHLLIPDPEFYVRQAIRLISKRVSSDSYQLGSMSLDEHDQLRTFSHIYWTVMDQYWEEGWPKLPIPAIKYGEVAHLICAERILSQVDRGLPSSRSLGMQARWEYPFFWRMYVFVLGYWMLRVHGEISALVWPYCEDGTSCAEEWYEKYAVLTPPV</sequence>
<dbReference type="OrthoDB" id="4846644at2759"/>
<dbReference type="AlphaFoldDB" id="A0A9P5BRI2"/>
<reference evidence="2" key="1">
    <citation type="submission" date="2019-06" db="EMBL/GenBank/DDBJ databases">
        <authorList>
            <person name="Gan P."/>
            <person name="Shirasu K."/>
        </authorList>
    </citation>
    <scope>NUCLEOTIDE SEQUENCE [LARGE SCALE GENOMIC DNA]</scope>
    <source>
        <strain evidence="2">CAD2</strain>
    </source>
</reference>
<proteinExistence type="predicted"/>
<evidence type="ECO:0000256" key="1">
    <source>
        <dbReference type="SAM" id="Phobius"/>
    </source>
</evidence>
<feature type="transmembrane region" description="Helical" evidence="1">
    <location>
        <begin position="48"/>
        <end position="73"/>
    </location>
</feature>
<dbReference type="EMBL" id="QPMT01000048">
    <property type="protein sequence ID" value="KAF4849953.1"/>
    <property type="molecule type" value="Genomic_DNA"/>
</dbReference>
<dbReference type="Proteomes" id="UP000711996">
    <property type="component" value="Unassembled WGS sequence"/>
</dbReference>
<feature type="transmembrane region" description="Helical" evidence="1">
    <location>
        <begin position="115"/>
        <end position="136"/>
    </location>
</feature>
<keyword evidence="1" id="KW-1133">Transmembrane helix</keyword>
<keyword evidence="1" id="KW-0812">Transmembrane</keyword>
<organism evidence="2 3">
    <name type="scientific">Colletotrichum siamense</name>
    <name type="common">Anthracnose fungus</name>
    <dbReference type="NCBI Taxonomy" id="690259"/>
    <lineage>
        <taxon>Eukaryota</taxon>
        <taxon>Fungi</taxon>
        <taxon>Dikarya</taxon>
        <taxon>Ascomycota</taxon>
        <taxon>Pezizomycotina</taxon>
        <taxon>Sordariomycetes</taxon>
        <taxon>Hypocreomycetidae</taxon>
        <taxon>Glomerellales</taxon>
        <taxon>Glomerellaceae</taxon>
        <taxon>Colletotrichum</taxon>
        <taxon>Colletotrichum gloeosporioides species complex</taxon>
    </lineage>
</organism>
<feature type="transmembrane region" description="Helical" evidence="1">
    <location>
        <begin position="85"/>
        <end position="103"/>
    </location>
</feature>
<evidence type="ECO:0000313" key="3">
    <source>
        <dbReference type="Proteomes" id="UP000711996"/>
    </source>
</evidence>
<comment type="caution">
    <text evidence="2">The sequence shown here is derived from an EMBL/GenBank/DDBJ whole genome shotgun (WGS) entry which is preliminary data.</text>
</comment>